<evidence type="ECO:0000259" key="13">
    <source>
        <dbReference type="Pfam" id="PF13359"/>
    </source>
</evidence>
<evidence type="ECO:0000313" key="15">
    <source>
        <dbReference type="EMBL" id="KAK5649702.1"/>
    </source>
</evidence>
<dbReference type="GO" id="GO:0004518">
    <property type="term" value="F:nuclease activity"/>
    <property type="evidence" value="ECO:0007669"/>
    <property type="project" value="UniProtKB-KW"/>
</dbReference>
<keyword evidence="8" id="KW-0479">Metal-binding</keyword>
<evidence type="ECO:0000256" key="7">
    <source>
        <dbReference type="ARBA" id="ARBA00022722"/>
    </source>
</evidence>
<evidence type="ECO:0000256" key="1">
    <source>
        <dbReference type="ARBA" id="ARBA00001968"/>
    </source>
</evidence>
<dbReference type="InterPro" id="IPR045249">
    <property type="entry name" value="HARBI1-like"/>
</dbReference>
<dbReference type="EMBL" id="JAVRBK010000006">
    <property type="protein sequence ID" value="KAK5642226.1"/>
    <property type="molecule type" value="Genomic_DNA"/>
</dbReference>
<reference evidence="15" key="1">
    <citation type="submission" date="2023-06" db="EMBL/GenBank/DDBJ databases">
        <authorList>
            <person name="Fu X."/>
            <person name="Zhu X."/>
        </authorList>
    </citation>
    <scope>NUCLEOTIDE SEQUENCE</scope>
    <source>
        <strain evidence="15">XCY_ONT2</strain>
        <tissue evidence="15">Whole body</tissue>
    </source>
</reference>
<dbReference type="GO" id="GO:0046872">
    <property type="term" value="F:metal ion binding"/>
    <property type="evidence" value="ECO:0007669"/>
    <property type="project" value="UniProtKB-KW"/>
</dbReference>
<evidence type="ECO:0000256" key="6">
    <source>
        <dbReference type="ARBA" id="ARBA00022490"/>
    </source>
</evidence>
<keyword evidence="10" id="KW-0539">Nucleus</keyword>
<evidence type="ECO:0000313" key="14">
    <source>
        <dbReference type="EMBL" id="KAK5642226.1"/>
    </source>
</evidence>
<evidence type="ECO:0000256" key="3">
    <source>
        <dbReference type="ARBA" id="ARBA00004496"/>
    </source>
</evidence>
<evidence type="ECO:0000256" key="12">
    <source>
        <dbReference type="ARBA" id="ARBA00045850"/>
    </source>
</evidence>
<evidence type="ECO:0000256" key="9">
    <source>
        <dbReference type="ARBA" id="ARBA00022801"/>
    </source>
</evidence>
<comment type="subcellular location">
    <subcellularLocation>
        <location evidence="3">Cytoplasm</location>
    </subcellularLocation>
    <subcellularLocation>
        <location evidence="2">Nucleus</location>
    </subcellularLocation>
</comment>
<evidence type="ECO:0000256" key="5">
    <source>
        <dbReference type="ARBA" id="ARBA00015519"/>
    </source>
</evidence>
<dbReference type="AlphaFoldDB" id="A0AAN7ZP49"/>
<dbReference type="Proteomes" id="UP001329430">
    <property type="component" value="Chromosome 1"/>
</dbReference>
<feature type="domain" description="DDE Tnp4" evidence="13">
    <location>
        <begin position="147"/>
        <end position="296"/>
    </location>
</feature>
<organism evidence="15 16">
    <name type="scientific">Pyrocoelia pectoralis</name>
    <dbReference type="NCBI Taxonomy" id="417401"/>
    <lineage>
        <taxon>Eukaryota</taxon>
        <taxon>Metazoa</taxon>
        <taxon>Ecdysozoa</taxon>
        <taxon>Arthropoda</taxon>
        <taxon>Hexapoda</taxon>
        <taxon>Insecta</taxon>
        <taxon>Pterygota</taxon>
        <taxon>Neoptera</taxon>
        <taxon>Endopterygota</taxon>
        <taxon>Coleoptera</taxon>
        <taxon>Polyphaga</taxon>
        <taxon>Elateriformia</taxon>
        <taxon>Elateroidea</taxon>
        <taxon>Lampyridae</taxon>
        <taxon>Lampyrinae</taxon>
        <taxon>Pyrocoelia</taxon>
    </lineage>
</organism>
<protein>
    <recommendedName>
        <fullName evidence="5">Putative nuclease HARBI1</fullName>
    </recommendedName>
    <alternativeName>
        <fullName evidence="11">Harbinger transposase-derived nuclease</fullName>
    </alternativeName>
</protein>
<reference evidence="15 16" key="2">
    <citation type="journal article" date="2024" name="Insects">
        <title>An Improved Chromosome-Level Genome Assembly of the Firefly Pyrocoelia pectoralis.</title>
        <authorList>
            <person name="Fu X."/>
            <person name="Meyer-Rochow V.B."/>
            <person name="Ballantyne L."/>
            <person name="Zhu X."/>
        </authorList>
    </citation>
    <scope>NUCLEOTIDE SEQUENCE [LARGE SCALE GENOMIC DNA]</scope>
    <source>
        <strain evidence="15">XCY_ONT2</strain>
    </source>
</reference>
<dbReference type="Proteomes" id="UP001329430">
    <property type="component" value="Chromosome 6"/>
</dbReference>
<dbReference type="GO" id="GO:0005634">
    <property type="term" value="C:nucleus"/>
    <property type="evidence" value="ECO:0007669"/>
    <property type="project" value="UniProtKB-SubCell"/>
</dbReference>
<comment type="function">
    <text evidence="12">Transposase-derived protein that may have nuclease activity. Does not have transposase activity.</text>
</comment>
<comment type="caution">
    <text evidence="15">The sequence shown here is derived from an EMBL/GenBank/DDBJ whole genome shotgun (WGS) entry which is preliminary data.</text>
</comment>
<dbReference type="Pfam" id="PF13359">
    <property type="entry name" value="DDE_Tnp_4"/>
    <property type="match status" value="1"/>
</dbReference>
<keyword evidence="6" id="KW-0963">Cytoplasm</keyword>
<evidence type="ECO:0000256" key="10">
    <source>
        <dbReference type="ARBA" id="ARBA00023242"/>
    </source>
</evidence>
<dbReference type="PRINTS" id="PR02086">
    <property type="entry name" value="PUTNUCHARBI1"/>
</dbReference>
<accession>A0AAN7ZP49</accession>
<dbReference type="GO" id="GO:0005737">
    <property type="term" value="C:cytoplasm"/>
    <property type="evidence" value="ECO:0007669"/>
    <property type="project" value="UniProtKB-SubCell"/>
</dbReference>
<evidence type="ECO:0000256" key="2">
    <source>
        <dbReference type="ARBA" id="ARBA00004123"/>
    </source>
</evidence>
<keyword evidence="7" id="KW-0540">Nuclease</keyword>
<dbReference type="GO" id="GO:0016787">
    <property type="term" value="F:hydrolase activity"/>
    <property type="evidence" value="ECO:0007669"/>
    <property type="project" value="UniProtKB-KW"/>
</dbReference>
<dbReference type="PANTHER" id="PTHR22930">
    <property type="match status" value="1"/>
</dbReference>
<comment type="similarity">
    <text evidence="4">Belongs to the HARBI1 family.</text>
</comment>
<evidence type="ECO:0000256" key="8">
    <source>
        <dbReference type="ARBA" id="ARBA00022723"/>
    </source>
</evidence>
<dbReference type="EMBL" id="JAVRBK010000001">
    <property type="protein sequence ID" value="KAK5649702.1"/>
    <property type="molecule type" value="Genomic_DNA"/>
</dbReference>
<dbReference type="PANTHER" id="PTHR22930:SF289">
    <property type="entry name" value="DDE TNP4 DOMAIN-CONTAINING PROTEIN-RELATED"/>
    <property type="match status" value="1"/>
</dbReference>
<dbReference type="InterPro" id="IPR027806">
    <property type="entry name" value="HARBI1_dom"/>
</dbReference>
<sequence>MDYADYVDYLVNAPIARTVRDRRDPIDIYSDSEFRERFGFTKDSVLSLLEMIGPYLEHATDRNFALSPRLQLLCSLRIFRTGIYQLVAGDLINVHRTTAGRAFDAVINGLLALAPLYIAMPNTRQQCNAKKRAFYRLGGFPNVIGAIDGSHFRILCPPGNHNELFRNRKGFFSINAQIICDADMIITNVVSRWPGSTHDARIWDNSTVAARFEAGEYGGLLVGDSGYALSPSLMTPLLQPRTQGERRYNRAHILTRNIVERTFGVLKKRFQILQKEMRFHPTKCGNIIVASCVLHNFGIDVGDVYQVDEVIAENAPYHVEVVEERGNLVRRALILNYFSH</sequence>
<name>A0AAN7ZP49_9COLE</name>
<proteinExistence type="inferred from homology"/>
<keyword evidence="16" id="KW-1185">Reference proteome</keyword>
<keyword evidence="9" id="KW-0378">Hydrolase</keyword>
<comment type="cofactor">
    <cofactor evidence="1">
        <name>a divalent metal cation</name>
        <dbReference type="ChEBI" id="CHEBI:60240"/>
    </cofactor>
</comment>
<dbReference type="InterPro" id="IPR026103">
    <property type="entry name" value="HARBI1_animal"/>
</dbReference>
<gene>
    <name evidence="15" type="ORF">RI129_000731</name>
    <name evidence="14" type="ORF">RI129_008393</name>
</gene>
<evidence type="ECO:0000256" key="4">
    <source>
        <dbReference type="ARBA" id="ARBA00006958"/>
    </source>
</evidence>
<evidence type="ECO:0000256" key="11">
    <source>
        <dbReference type="ARBA" id="ARBA00030126"/>
    </source>
</evidence>
<evidence type="ECO:0000313" key="16">
    <source>
        <dbReference type="Proteomes" id="UP001329430"/>
    </source>
</evidence>